<dbReference type="GO" id="GO:0006777">
    <property type="term" value="P:Mo-molybdopterin cofactor biosynthetic process"/>
    <property type="evidence" value="ECO:0007669"/>
    <property type="project" value="InterPro"/>
</dbReference>
<dbReference type="InterPro" id="IPR052539">
    <property type="entry name" value="MGD_biosynthesis_adapter"/>
</dbReference>
<comment type="caution">
    <text evidence="2">The sequence shown here is derived from an EMBL/GenBank/DDBJ whole genome shotgun (WGS) entry which is preliminary data.</text>
</comment>
<dbReference type="FunFam" id="3.40.50.300:FF:000920">
    <property type="entry name" value="Molybdopterin-guanine dinucleotide biosynthesis protein B"/>
    <property type="match status" value="1"/>
</dbReference>
<feature type="domain" description="Molybdopterin-guanine dinucleotide biosynthesis protein B (MobB)" evidence="1">
    <location>
        <begin position="10"/>
        <end position="143"/>
    </location>
</feature>
<dbReference type="InterPro" id="IPR004435">
    <property type="entry name" value="MobB_dom"/>
</dbReference>
<dbReference type="Gene3D" id="3.40.50.300">
    <property type="entry name" value="P-loop containing nucleotide triphosphate hydrolases"/>
    <property type="match status" value="1"/>
</dbReference>
<dbReference type="Pfam" id="PF03205">
    <property type="entry name" value="MobB"/>
    <property type="match status" value="1"/>
</dbReference>
<dbReference type="PANTHER" id="PTHR40072:SF1">
    <property type="entry name" value="MOLYBDOPTERIN-GUANINE DINUCLEOTIDE BIOSYNTHESIS ADAPTER PROTEIN"/>
    <property type="match status" value="1"/>
</dbReference>
<dbReference type="SUPFAM" id="SSF52540">
    <property type="entry name" value="P-loop containing nucleoside triphosphate hydrolases"/>
    <property type="match status" value="1"/>
</dbReference>
<evidence type="ECO:0000313" key="3">
    <source>
        <dbReference type="Proteomes" id="UP000290287"/>
    </source>
</evidence>
<keyword evidence="3" id="KW-1185">Reference proteome</keyword>
<protein>
    <submittedName>
        <fullName evidence="2">Molybdopterin-guanine dinucleotide biosynthesis protein B</fullName>
    </submittedName>
</protein>
<sequence>MTEIQCTRPILGFAAFSGTGKTTLLEKLIPVLTESGLNIAMIKHAHHNFDIDKPGKDSYRLRKAGASQMLISSRFRHALITETPDKEPSLTELVQRLDLSSIDLVLVEGCKTEILPKIELRRDVLGKEWLHKSDSNFIAVACDTPELETSLPILNINNVEDIARFIHEWIKAHDSIENN</sequence>
<dbReference type="OrthoDB" id="9804758at2"/>
<organism evidence="2 3">
    <name type="scientific">Veronia nyctiphanis</name>
    <dbReference type="NCBI Taxonomy" id="1278244"/>
    <lineage>
        <taxon>Bacteria</taxon>
        <taxon>Pseudomonadati</taxon>
        <taxon>Pseudomonadota</taxon>
        <taxon>Gammaproteobacteria</taxon>
        <taxon>Vibrionales</taxon>
        <taxon>Vibrionaceae</taxon>
        <taxon>Veronia</taxon>
    </lineage>
</organism>
<dbReference type="PANTHER" id="PTHR40072">
    <property type="entry name" value="MOLYBDOPTERIN-GUANINE DINUCLEOTIDE BIOSYNTHESIS ADAPTER PROTEIN-RELATED"/>
    <property type="match status" value="1"/>
</dbReference>
<dbReference type="GO" id="GO:0005525">
    <property type="term" value="F:GTP binding"/>
    <property type="evidence" value="ECO:0007669"/>
    <property type="project" value="InterPro"/>
</dbReference>
<dbReference type="EMBL" id="PEIB01000001">
    <property type="protein sequence ID" value="RXJ74770.1"/>
    <property type="molecule type" value="Genomic_DNA"/>
</dbReference>
<dbReference type="NCBIfam" id="NF008021">
    <property type="entry name" value="PRK10751.1"/>
    <property type="match status" value="1"/>
</dbReference>
<dbReference type="CDD" id="cd03116">
    <property type="entry name" value="MobB"/>
    <property type="match status" value="1"/>
</dbReference>
<dbReference type="NCBIfam" id="TIGR00176">
    <property type="entry name" value="mobB"/>
    <property type="match status" value="1"/>
</dbReference>
<accession>A0A4Q0YU45</accession>
<name>A0A4Q0YU45_9GAMM</name>
<dbReference type="InterPro" id="IPR027417">
    <property type="entry name" value="P-loop_NTPase"/>
</dbReference>
<dbReference type="Proteomes" id="UP000290287">
    <property type="component" value="Unassembled WGS sequence"/>
</dbReference>
<proteinExistence type="predicted"/>
<gene>
    <name evidence="2" type="ORF">CS022_00645</name>
</gene>
<reference evidence="2 3" key="1">
    <citation type="submission" date="2017-10" db="EMBL/GenBank/DDBJ databases">
        <title>Nyctiphanis sp. nov., isolated from the stomach of the euphausiid Nyctiphanes simplex (Hansen, 1911) in the Gulf of California.</title>
        <authorList>
            <person name="Gomez-Gil B."/>
            <person name="Aguilar-Mendez M."/>
            <person name="Lopez-Cortes A."/>
            <person name="Gomez-Gutierrez J."/>
            <person name="Roque A."/>
            <person name="Lang E."/>
            <person name="Gonzalez-Castillo A."/>
        </authorList>
    </citation>
    <scope>NUCLEOTIDE SEQUENCE [LARGE SCALE GENOMIC DNA]</scope>
    <source>
        <strain evidence="2 3">CAIM 600</strain>
    </source>
</reference>
<dbReference type="AlphaFoldDB" id="A0A4Q0YU45"/>
<evidence type="ECO:0000259" key="1">
    <source>
        <dbReference type="Pfam" id="PF03205"/>
    </source>
</evidence>
<evidence type="ECO:0000313" key="2">
    <source>
        <dbReference type="EMBL" id="RXJ74770.1"/>
    </source>
</evidence>